<gene>
    <name evidence="2" type="ORF">FOC40_08385</name>
</gene>
<dbReference type="EMBL" id="CP046315">
    <property type="protein sequence ID" value="QGS11921.1"/>
    <property type="molecule type" value="Genomic_DNA"/>
</dbReference>
<reference evidence="2 3" key="1">
    <citation type="submission" date="2019-11" db="EMBL/GenBank/DDBJ databases">
        <title>FDA dAtabase for Regulatory Grade micrObial Sequences (FDA-ARGOS): Supporting development and validation of Infectious Disease Dx tests.</title>
        <authorList>
            <person name="Stonesifer R."/>
            <person name="Tallon L."/>
            <person name="Sadzewicz L."/>
            <person name="Vavikolanu K."/>
            <person name="Mehta A."/>
            <person name="Aluvathingal J."/>
            <person name="Nadendla S."/>
            <person name="Myers T."/>
            <person name="Yan Y."/>
            <person name="Sichtig H."/>
        </authorList>
    </citation>
    <scope>NUCLEOTIDE SEQUENCE [LARGE SCALE GENOMIC DNA]</scope>
    <source>
        <strain evidence="2 3">FDAARGOS_732</strain>
    </source>
</reference>
<accession>A0A857A9C2</accession>
<dbReference type="Pfam" id="PF13488">
    <property type="entry name" value="Gly-zipper_Omp"/>
    <property type="match status" value="1"/>
</dbReference>
<proteinExistence type="predicted"/>
<evidence type="ECO:0000259" key="1">
    <source>
        <dbReference type="Pfam" id="PF13488"/>
    </source>
</evidence>
<sequence>MPFPINVDNLFTFKDQCAHSSGALSTADGDTMRASSIVGQQEALCVDSCQYDLQVASDVCEGISNDLTALANAVSELAWSMKSVRDEYKGIAQAAKGCGLVVVGDKVILFDESDDDLVHSFNELQAQAEVQRLNYERAEHVFSLALDNLKVDVYEQWIEPVFDALKEQFILDDKHPLAKAFPYAVGLLDMGGQITIGSSMTYFKRLYEPPKGFFAKGDLSKWAFRPGRHGLEPMATRSVSPIATKIGKVAGPIGAVVDGGITAYDTYQTDTEQHPEWSEGHKIARAGVKGTVTGGATWAGAWLGAKGGAAIGAAVSGPFAPVGAVVGGVVGGVIGGVIGHYVGESAGDWLNDKGVDRVAASME</sequence>
<dbReference type="AlphaFoldDB" id="A0A857A9C2"/>
<evidence type="ECO:0000313" key="2">
    <source>
        <dbReference type="EMBL" id="QGS11921.1"/>
    </source>
</evidence>
<evidence type="ECO:0000313" key="3">
    <source>
        <dbReference type="Proteomes" id="UP000424490"/>
    </source>
</evidence>
<organism evidence="2 3">
    <name type="scientific">Schaalia odontolytica</name>
    <dbReference type="NCBI Taxonomy" id="1660"/>
    <lineage>
        <taxon>Bacteria</taxon>
        <taxon>Bacillati</taxon>
        <taxon>Actinomycetota</taxon>
        <taxon>Actinomycetes</taxon>
        <taxon>Actinomycetales</taxon>
        <taxon>Actinomycetaceae</taxon>
        <taxon>Schaalia</taxon>
    </lineage>
</organism>
<feature type="domain" description="Glycine zipper" evidence="1">
    <location>
        <begin position="300"/>
        <end position="344"/>
    </location>
</feature>
<protein>
    <recommendedName>
        <fullName evidence="1">Glycine zipper domain-containing protein</fullName>
    </recommendedName>
</protein>
<dbReference type="Proteomes" id="UP000424490">
    <property type="component" value="Chromosome"/>
</dbReference>
<dbReference type="InterPro" id="IPR039567">
    <property type="entry name" value="Gly-zipper"/>
</dbReference>
<name>A0A857A9C2_9ACTO</name>
<dbReference type="RefSeq" id="WP_003794673.1">
    <property type="nucleotide sequence ID" value="NZ_CP046315.1"/>
</dbReference>